<gene>
    <name evidence="2" type="ORF">GCM10010421_45690</name>
</gene>
<dbReference type="InterPro" id="IPR036396">
    <property type="entry name" value="Cyt_P450_sf"/>
</dbReference>
<dbReference type="InterPro" id="IPR001128">
    <property type="entry name" value="Cyt_P450"/>
</dbReference>
<evidence type="ECO:0000313" key="2">
    <source>
        <dbReference type="EMBL" id="GAA2448458.1"/>
    </source>
</evidence>
<comment type="similarity">
    <text evidence="1">Belongs to the cytochrome P450 family.</text>
</comment>
<protein>
    <submittedName>
        <fullName evidence="2">Cytochrome P450</fullName>
    </submittedName>
</protein>
<dbReference type="CDD" id="cd20625">
    <property type="entry name" value="CYP164-like"/>
    <property type="match status" value="1"/>
</dbReference>
<dbReference type="Proteomes" id="UP001500460">
    <property type="component" value="Unassembled WGS sequence"/>
</dbReference>
<evidence type="ECO:0000256" key="1">
    <source>
        <dbReference type="ARBA" id="ARBA00010617"/>
    </source>
</evidence>
<dbReference type="PRINTS" id="PR00359">
    <property type="entry name" value="BP450"/>
</dbReference>
<evidence type="ECO:0000313" key="3">
    <source>
        <dbReference type="Proteomes" id="UP001500460"/>
    </source>
</evidence>
<dbReference type="Gene3D" id="1.10.630.10">
    <property type="entry name" value="Cytochrome P450"/>
    <property type="match status" value="1"/>
</dbReference>
<dbReference type="PANTHER" id="PTHR46696:SF1">
    <property type="entry name" value="CYTOCHROME P450 YJIB-RELATED"/>
    <property type="match status" value="1"/>
</dbReference>
<reference evidence="2 3" key="1">
    <citation type="journal article" date="2019" name="Int. J. Syst. Evol. Microbiol.">
        <title>The Global Catalogue of Microorganisms (GCM) 10K type strain sequencing project: providing services to taxonomists for standard genome sequencing and annotation.</title>
        <authorList>
            <consortium name="The Broad Institute Genomics Platform"/>
            <consortium name="The Broad Institute Genome Sequencing Center for Infectious Disease"/>
            <person name="Wu L."/>
            <person name="Ma J."/>
        </authorList>
    </citation>
    <scope>NUCLEOTIDE SEQUENCE [LARGE SCALE GENOMIC DNA]</scope>
    <source>
        <strain evidence="2 3">JCM 6922</strain>
    </source>
</reference>
<keyword evidence="3" id="KW-1185">Reference proteome</keyword>
<dbReference type="InterPro" id="IPR002397">
    <property type="entry name" value="Cyt_P450_B"/>
</dbReference>
<dbReference type="SUPFAM" id="SSF48264">
    <property type="entry name" value="Cytochrome P450"/>
    <property type="match status" value="1"/>
</dbReference>
<sequence length="405" mass="45477">MSLSDVYRPEFIDDPYPLYRRARETDPVLWDPRMGDAGAWMVTGYDTALTALRDPRLSARRPQWDPATGTKQTASALRALDTQVFVSDPPDHQRLRRAMSQPFLPRAVDAMRPDLERAAHRLLDAVLPRGGMDFMADYALALPSETVCQVLGIPEEDRGRIWKFVLSWGLLVDDGPFSRENPEYHLAGIGKYMDYFRRQLDLRRTRRTGDLMQTALDAWDNGEFRSEEELLGNLIFLLTAGQTTTAHQIGNTVLALLSQPDVYATVAADPSLVPAATPEFMRYDSSVQLTRRRATEPVDLGGRTVEAGQEVFVWIGAAHRDPAAFPDPDRIDLDRPRNTNLALGHGAHYCLGGRLGRLVNEIAVQAFLERVARPRADPSGVRRTLTPTFRGPHVMPMTFEAKETR</sequence>
<accession>A0ABN3K3H7</accession>
<comment type="caution">
    <text evidence="2">The sequence shown here is derived from an EMBL/GenBank/DDBJ whole genome shotgun (WGS) entry which is preliminary data.</text>
</comment>
<proteinExistence type="inferred from homology"/>
<name>A0ABN3K3H7_9ACTN</name>
<dbReference type="PANTHER" id="PTHR46696">
    <property type="entry name" value="P450, PUTATIVE (EUROFUNG)-RELATED"/>
    <property type="match status" value="1"/>
</dbReference>
<dbReference type="Pfam" id="PF00067">
    <property type="entry name" value="p450"/>
    <property type="match status" value="1"/>
</dbReference>
<dbReference type="EMBL" id="BAAATK010000033">
    <property type="protein sequence ID" value="GAA2448458.1"/>
    <property type="molecule type" value="Genomic_DNA"/>
</dbReference>
<organism evidence="2 3">
    <name type="scientific">Streptomyces glaucus</name>
    <dbReference type="NCBI Taxonomy" id="284029"/>
    <lineage>
        <taxon>Bacteria</taxon>
        <taxon>Bacillati</taxon>
        <taxon>Actinomycetota</taxon>
        <taxon>Actinomycetes</taxon>
        <taxon>Kitasatosporales</taxon>
        <taxon>Streptomycetaceae</taxon>
        <taxon>Streptomyces</taxon>
    </lineage>
</organism>